<comment type="caution">
    <text evidence="10">The sequence shown here is derived from an EMBL/GenBank/DDBJ whole genome shotgun (WGS) entry which is preliminary data.</text>
</comment>
<evidence type="ECO:0000256" key="8">
    <source>
        <dbReference type="SAM" id="Phobius"/>
    </source>
</evidence>
<gene>
    <name evidence="10" type="ORF">N1F79_03575</name>
</gene>
<dbReference type="NCBIfam" id="TIGR04057">
    <property type="entry name" value="SusC_RagA_signa"/>
    <property type="match status" value="1"/>
</dbReference>
<proteinExistence type="inferred from homology"/>
<dbReference type="InterPro" id="IPR023996">
    <property type="entry name" value="TonB-dep_OMP_SusC/RagA"/>
</dbReference>
<dbReference type="Gene3D" id="2.60.40.1120">
    <property type="entry name" value="Carboxypeptidase-like, regulatory domain"/>
    <property type="match status" value="1"/>
</dbReference>
<protein>
    <submittedName>
        <fullName evidence="10">SusC/RagA family TonB-linked outer membrane protein</fullName>
    </submittedName>
</protein>
<organism evidence="10 11">
    <name type="scientific">Flavivirga spongiicola</name>
    <dbReference type="NCBI Taxonomy" id="421621"/>
    <lineage>
        <taxon>Bacteria</taxon>
        <taxon>Pseudomonadati</taxon>
        <taxon>Bacteroidota</taxon>
        <taxon>Flavobacteriia</taxon>
        <taxon>Flavobacteriales</taxon>
        <taxon>Flavobacteriaceae</taxon>
        <taxon>Flavivirga</taxon>
    </lineage>
</organism>
<accession>A0ABU7XP86</accession>
<reference evidence="10 11" key="1">
    <citation type="submission" date="2022-09" db="EMBL/GenBank/DDBJ databases">
        <title>Genome sequencing of Flavivirga sp. MEBiC05379.</title>
        <authorList>
            <person name="Oh H.-M."/>
            <person name="Kwon K.K."/>
            <person name="Park M.J."/>
            <person name="Yang S.-H."/>
        </authorList>
    </citation>
    <scope>NUCLEOTIDE SEQUENCE [LARGE SCALE GENOMIC DNA]</scope>
    <source>
        <strain evidence="10 11">MEBiC05379</strain>
    </source>
</reference>
<dbReference type="InterPro" id="IPR008969">
    <property type="entry name" value="CarboxyPept-like_regulatory"/>
</dbReference>
<dbReference type="Pfam" id="PF07715">
    <property type="entry name" value="Plug"/>
    <property type="match status" value="1"/>
</dbReference>
<evidence type="ECO:0000256" key="4">
    <source>
        <dbReference type="ARBA" id="ARBA00022692"/>
    </source>
</evidence>
<dbReference type="InterPro" id="IPR037066">
    <property type="entry name" value="Plug_dom_sf"/>
</dbReference>
<dbReference type="EMBL" id="JAODOP010000003">
    <property type="protein sequence ID" value="MEF3832201.1"/>
    <property type="molecule type" value="Genomic_DNA"/>
</dbReference>
<evidence type="ECO:0000256" key="1">
    <source>
        <dbReference type="ARBA" id="ARBA00004571"/>
    </source>
</evidence>
<keyword evidence="2 7" id="KW-0813">Transport</keyword>
<dbReference type="InterPro" id="IPR036942">
    <property type="entry name" value="Beta-barrel_TonB_sf"/>
</dbReference>
<dbReference type="SUPFAM" id="SSF49464">
    <property type="entry name" value="Carboxypeptidase regulatory domain-like"/>
    <property type="match status" value="1"/>
</dbReference>
<dbReference type="InterPro" id="IPR023997">
    <property type="entry name" value="TonB-dep_OMP_SusC/RagA_CS"/>
</dbReference>
<evidence type="ECO:0000313" key="10">
    <source>
        <dbReference type="EMBL" id="MEF3832201.1"/>
    </source>
</evidence>
<comment type="subcellular location">
    <subcellularLocation>
        <location evidence="1 7">Cell outer membrane</location>
        <topology evidence="1 7">Multi-pass membrane protein</topology>
    </subcellularLocation>
</comment>
<keyword evidence="8" id="KW-1133">Transmembrane helix</keyword>
<dbReference type="SUPFAM" id="SSF56935">
    <property type="entry name" value="Porins"/>
    <property type="match status" value="1"/>
</dbReference>
<comment type="similarity">
    <text evidence="7">Belongs to the TonB-dependent receptor family.</text>
</comment>
<evidence type="ECO:0000259" key="9">
    <source>
        <dbReference type="Pfam" id="PF07715"/>
    </source>
</evidence>
<evidence type="ECO:0000256" key="3">
    <source>
        <dbReference type="ARBA" id="ARBA00022452"/>
    </source>
</evidence>
<evidence type="ECO:0000256" key="2">
    <source>
        <dbReference type="ARBA" id="ARBA00022448"/>
    </source>
</evidence>
<keyword evidence="11" id="KW-1185">Reference proteome</keyword>
<dbReference type="Proteomes" id="UP001337305">
    <property type="component" value="Unassembled WGS sequence"/>
</dbReference>
<dbReference type="RefSeq" id="WP_303309190.1">
    <property type="nucleotide sequence ID" value="NZ_JAODOP010000003.1"/>
</dbReference>
<dbReference type="PROSITE" id="PS52016">
    <property type="entry name" value="TONB_DEPENDENT_REC_3"/>
    <property type="match status" value="1"/>
</dbReference>
<keyword evidence="6 7" id="KW-0998">Cell outer membrane</keyword>
<keyword evidence="4 7" id="KW-0812">Transmembrane</keyword>
<feature type="domain" description="TonB-dependent receptor plug" evidence="9">
    <location>
        <begin position="225"/>
        <end position="325"/>
    </location>
</feature>
<dbReference type="Gene3D" id="2.170.130.10">
    <property type="entry name" value="TonB-dependent receptor, plug domain"/>
    <property type="match status" value="1"/>
</dbReference>
<keyword evidence="5 7" id="KW-0472">Membrane</keyword>
<evidence type="ECO:0000256" key="6">
    <source>
        <dbReference type="ARBA" id="ARBA00023237"/>
    </source>
</evidence>
<name>A0ABU7XP86_9FLAO</name>
<dbReference type="InterPro" id="IPR012910">
    <property type="entry name" value="Plug_dom"/>
</dbReference>
<sequence length="1129" mass="127366">MKIKLTDAHFLFRKGLLMIIMRTFIFLFFTITSALTPNNIVSQNSKIKIKEDKTLTVNEVFKLIKNQTDYRFFYEDELFKDFPKVRVKKGTISTNRLLRRSLSHGNLNIVVTSNNAILIKDKLTKPAVDEQRYHVSGTVIDNNGQPLPGVTVVVKGTPNGTTTDFDGNYEIELTNENSILVYSYIGFVTQEEVVGSRREINIKLSEDTQELEEVVITALGLERDKKALGYAVQEISGEQVQKVKTIDIATALTGKVAGLWIQNSTEFNEAPDIVLRGQNPLIVIDGVPYGNMKLEQVSPDDIESVNVLKGATASALYGSRGASGAIMVTTKKGGNEISVNTNNMFFAGYLALPETHHSYSAGLNGVYSATDYVWGQKLDIGIMADQWNPETKQIENMPLTSRGKNNFKDFLEPGIITNNNITFSSTGENGSIRTSLTHVYNKGQYPNLKSNKLIANVTGTLKLGNKVDISANLGYTRKDAPQTVGEGYSNQGYIYQILMWTGPEYELKKYRDYWITPDSEQNWHYNAWYDNPYLTAYEKIKSDERNMTNVNLTANYEVFKGAKLTGRVGYDFYSNEETRRNPPNINSTRGFNSRGMYWNKQNRGYSINTDLLLNYKKKDLLIKGFDIDVNTGFSMYKYEDQELFASTRGGIVVPGIYSLNNSVERPDADAWTRRKQVNSWLGIASLSYADAVFLDVTGRNDWSSTLATTENSYFYPSAAGSILISKWLKPSWLDLWKVRGSWTLSKKDLGVYETNVNYDVNVGTWGEGYSEASYTSTIKNAVVKPEVNRTWEIGTAAYFFKNRLNLDVAYYQSLNYDRQRSATISSASGFTSTLVNIDETIERRGLEISVNADIIRKEDFTWSVSANWAKSHRYLKELDPIYSADNLWTYAGARLDTYRIRPWLRDPQGNLIHDAGGRTIRSNFEEVIGYSDPDFIWGLTNTITWKNFNFHLSFDGRVGGLSNNRTNEKMWDTGSHPDSDNEWRYDEVVNGNTSYIGEGVKLVSGTATYDQYGNITADDRTYATNDIPISYQVYARRFGGGSFGATNPTYLKLREIAIGYSMPKKITEKIGLDSATIALTAQNVLLWTKEYRFADPDWNSDSDLTSPSQRFVGLNITLSTSTNNKNSKR</sequence>
<dbReference type="Pfam" id="PF13715">
    <property type="entry name" value="CarbopepD_reg_2"/>
    <property type="match status" value="1"/>
</dbReference>
<dbReference type="Gene3D" id="2.40.170.20">
    <property type="entry name" value="TonB-dependent receptor, beta-barrel domain"/>
    <property type="match status" value="1"/>
</dbReference>
<feature type="transmembrane region" description="Helical" evidence="8">
    <location>
        <begin position="16"/>
        <end position="35"/>
    </location>
</feature>
<keyword evidence="3 7" id="KW-1134">Transmembrane beta strand</keyword>
<evidence type="ECO:0000256" key="7">
    <source>
        <dbReference type="PROSITE-ProRule" id="PRU01360"/>
    </source>
</evidence>
<evidence type="ECO:0000313" key="11">
    <source>
        <dbReference type="Proteomes" id="UP001337305"/>
    </source>
</evidence>
<dbReference type="InterPro" id="IPR039426">
    <property type="entry name" value="TonB-dep_rcpt-like"/>
</dbReference>
<dbReference type="NCBIfam" id="TIGR04056">
    <property type="entry name" value="OMP_RagA_SusC"/>
    <property type="match status" value="1"/>
</dbReference>
<evidence type="ECO:0000256" key="5">
    <source>
        <dbReference type="ARBA" id="ARBA00023136"/>
    </source>
</evidence>